<dbReference type="InterPro" id="IPR011989">
    <property type="entry name" value="ARM-like"/>
</dbReference>
<dbReference type="Pfam" id="PF23221">
    <property type="entry name" value="HEAT_MROH2B_1st"/>
    <property type="match status" value="1"/>
</dbReference>
<evidence type="ECO:0000256" key="1">
    <source>
        <dbReference type="ARBA" id="ARBA00022737"/>
    </source>
</evidence>
<sequence>MSELGNSGGDKDALSMVLYSLLSNVSSSSTPEAVRKPSICSLSDLGCQHPLRVVSALLDVFERHGSGPSIPLKDYASPAAEGGVSLDSEKVSHRPLLGRLIALIILEMSRLNEIVNDVQGPCSSILTSLSRKNVDRVIDNLTTKLDSSPHYIIIFTIGSVASANPGGMVPYLKNILPILLTHIRGKVRDSHKYSYALTFLKLSEAILDNLASHEGRKVSKDDFYKEMDAAHDIFFSNWLTSGSLSRDTNMRNSILTAVGSMYGLISADHLEKATIPNLTLLLSLYKKLPEPYYVSHCISMLLSSFEGKDTDILESILESLLNALFQQVNTNIDHSNKPMSSKNQSEIFRCYDVLSGSPNYNGRLIENLLSRLSAKEESSVVKSMLVLRHLLNSNISKLSDRLDDILLSLHVRLTDPSVQLTVLLGNAGYLRDEIGKEFIQFIDSELIDMCDSILKLLVNGQSSSLLWPNLLDYLYLPEYLNASPSLIRSLSLIVDQKLKNEASNLKIDYDQLSHMNGSYALFSRLLVLSAFPFDRSGGFAALELSKNLVPLIHSKLPPIWDKKVPLLQHYAETINSKNKSSDWDQEQWENWLLALLEDSVAEIDLDEWNTPLIESFQYQLDSFYKAPQRQRTFIIKCLGISIKKSGARLIVLEHLQNLFSSCVHSLPEESESCAKAFGQVSLRHPDLTLDKLEAIFKTLLPKSKSGGLLNYFLRGEKQAHDENRFPKRTIYSCLTEMASVKSISSCQSNFVVDTFIAPALKSEEPSIKLEGIRALSSLAGSPDIGELQQDILLLNTSIHCIKSKDFPDRRDALRCALRILQISKELPDNFKRDLLDACFKYAMPSMLMSENNNHEHDEYASLFKDIITTTMKFDMEQSTLDELFTRLEDYLRREHEPSLITYLDNVTFRIGAPTTFAPGPYMIGSLVPRNAIASLDVVLKILCLYEGRKLPKKEESFFLQASLAHDPVRCNQDIISVLSGCLDKIEASAEGTASVFLGLMEERGREMFNHAPSLVLKIHEKLADVSGDGILGKLLKCIHDDEMLALIWKKLPLYDTALTSTVINYLIDVIHVDELTKEKEESRSRPERIKVIEILPLAAIHALGHLFQVSVTEDCLGNNFGEILVPLMGASIPKDSSVFAHPPYSITQSAIASFLSCKNHNVLSSIIENGSGTLEDPDLDLNDLTFLQFMKHFTSVLVSKLIASFEPFLNHADRGKSLAANGVDTSPLAEKLMARLSDKKDDEKGDSAIKIIILRGFTSYKCPDALVLKLIGSLSDLVDNDDSSVVFNALESLRSVIGASYGVGIPLHVLSTLGLKIRPFFDSGGNRLGEAAIRVFACIVDFHGKGEDCASEVTDQIRGVLTSVLLHANDESPGLKAASLEVASRVSKILDGPCDTSDYRNYLDKFVRCLSVHEAFKDILPVFASNCLSYFSSPKPRLRNNAILLLLSLVEYTPRLGDMVDNICKGLDKLLNDKDQDVRIAASQHLGSICQHLFRAQEDL</sequence>
<evidence type="ECO:0000259" key="2">
    <source>
        <dbReference type="Pfam" id="PF23210"/>
    </source>
</evidence>
<feature type="domain" description="MROH2B-like N-terminal HEAT-repeats" evidence="3">
    <location>
        <begin position="44"/>
        <end position="261"/>
    </location>
</feature>
<dbReference type="Proteomes" id="UP000595437">
    <property type="component" value="Chromosome 7"/>
</dbReference>
<dbReference type="EMBL" id="CP045896">
    <property type="protein sequence ID" value="QQP50569.1"/>
    <property type="molecule type" value="Genomic_DNA"/>
</dbReference>
<organism evidence="5 6">
    <name type="scientific">Caligus rogercresseyi</name>
    <name type="common">Sea louse</name>
    <dbReference type="NCBI Taxonomy" id="217165"/>
    <lineage>
        <taxon>Eukaryota</taxon>
        <taxon>Metazoa</taxon>
        <taxon>Ecdysozoa</taxon>
        <taxon>Arthropoda</taxon>
        <taxon>Crustacea</taxon>
        <taxon>Multicrustacea</taxon>
        <taxon>Hexanauplia</taxon>
        <taxon>Copepoda</taxon>
        <taxon>Siphonostomatoida</taxon>
        <taxon>Caligidae</taxon>
        <taxon>Caligus</taxon>
    </lineage>
</organism>
<keyword evidence="1" id="KW-0677">Repeat</keyword>
<dbReference type="InterPro" id="IPR055408">
    <property type="entry name" value="HEAT_MROH2B-like"/>
</dbReference>
<dbReference type="SUPFAM" id="SSF48371">
    <property type="entry name" value="ARM repeat"/>
    <property type="match status" value="2"/>
</dbReference>
<accession>A0A7T8HI84</accession>
<dbReference type="InterPro" id="IPR056282">
    <property type="entry name" value="MROH2B-like_N_HEAT"/>
</dbReference>
<dbReference type="Pfam" id="PF23227">
    <property type="entry name" value="HEAT_MROH2B_C"/>
    <property type="match status" value="1"/>
</dbReference>
<reference evidence="6" key="1">
    <citation type="submission" date="2021-01" db="EMBL/GenBank/DDBJ databases">
        <title>Caligus Genome Assembly.</title>
        <authorList>
            <person name="Gallardo-Escarate C."/>
        </authorList>
    </citation>
    <scope>NUCLEOTIDE SEQUENCE [LARGE SCALE GENOMIC DNA]</scope>
</reference>
<gene>
    <name evidence="5" type="ORF">FKW44_011606</name>
</gene>
<dbReference type="GO" id="GO:0005737">
    <property type="term" value="C:cytoplasm"/>
    <property type="evidence" value="ECO:0007669"/>
    <property type="project" value="TreeGrafter"/>
</dbReference>
<dbReference type="Gene3D" id="1.25.10.10">
    <property type="entry name" value="Leucine-rich Repeat Variant"/>
    <property type="match status" value="3"/>
</dbReference>
<dbReference type="PANTHER" id="PTHR23120:SF0">
    <property type="entry name" value="MAESTRO HEAT-LIKE REPEAT FAMILY MEMBER 1"/>
    <property type="match status" value="1"/>
</dbReference>
<dbReference type="OrthoDB" id="1884734at2759"/>
<proteinExistence type="predicted"/>
<dbReference type="PANTHER" id="PTHR23120">
    <property type="entry name" value="MAESTRO-RELATED HEAT DOMAIN-CONTAINING"/>
    <property type="match status" value="1"/>
</dbReference>
<evidence type="ECO:0000313" key="6">
    <source>
        <dbReference type="Proteomes" id="UP000595437"/>
    </source>
</evidence>
<keyword evidence="6" id="KW-1185">Reference proteome</keyword>
<feature type="domain" description="Maestro/Maestro-like HEAT-repeats" evidence="4">
    <location>
        <begin position="1246"/>
        <end position="1488"/>
    </location>
</feature>
<feature type="domain" description="MROH2B-like HEAT-repeats" evidence="2">
    <location>
        <begin position="449"/>
        <end position="736"/>
    </location>
</feature>
<dbReference type="InterPro" id="IPR055406">
    <property type="entry name" value="HEAT_Maestro"/>
</dbReference>
<evidence type="ECO:0000313" key="5">
    <source>
        <dbReference type="EMBL" id="QQP50569.1"/>
    </source>
</evidence>
<evidence type="ECO:0000259" key="4">
    <source>
        <dbReference type="Pfam" id="PF23227"/>
    </source>
</evidence>
<feature type="domain" description="MROH2B-like HEAT-repeats" evidence="2">
    <location>
        <begin position="267"/>
        <end position="431"/>
    </location>
</feature>
<dbReference type="InterPro" id="IPR016024">
    <property type="entry name" value="ARM-type_fold"/>
</dbReference>
<dbReference type="InterPro" id="IPR045206">
    <property type="entry name" value="Maestro_heat-like_prot"/>
</dbReference>
<dbReference type="Pfam" id="PF23210">
    <property type="entry name" value="HEAT_Maestro_2"/>
    <property type="match status" value="2"/>
</dbReference>
<evidence type="ECO:0000259" key="3">
    <source>
        <dbReference type="Pfam" id="PF23221"/>
    </source>
</evidence>
<name>A0A7T8HI84_CALRO</name>
<protein>
    <submittedName>
        <fullName evidence="5">Maestro heatlike repeat family member 1</fullName>
    </submittedName>
</protein>